<feature type="chain" id="PRO_5025431105" description="glucan 1,3-beta-glucosidase" evidence="8">
    <location>
        <begin position="19"/>
        <end position="413"/>
    </location>
</feature>
<keyword evidence="2 7" id="KW-0378">Hydrolase</keyword>
<dbReference type="GO" id="GO:0004338">
    <property type="term" value="F:glucan exo-1,3-beta-glucosidase activity"/>
    <property type="evidence" value="ECO:0007669"/>
    <property type="project" value="UniProtKB-EC"/>
</dbReference>
<dbReference type="EMBL" id="ML976995">
    <property type="protein sequence ID" value="KAF1955216.1"/>
    <property type="molecule type" value="Genomic_DNA"/>
</dbReference>
<dbReference type="InterPro" id="IPR018087">
    <property type="entry name" value="Glyco_hydro_5_CS"/>
</dbReference>
<dbReference type="PANTHER" id="PTHR31297:SF8">
    <property type="entry name" value="GLYCOSIDE HYDROLASE FAMILY 5 DOMAIN-CONTAINING PROTEIN"/>
    <property type="match status" value="1"/>
</dbReference>
<dbReference type="PANTHER" id="PTHR31297">
    <property type="entry name" value="GLUCAN ENDO-1,6-BETA-GLUCOSIDASE B"/>
    <property type="match status" value="1"/>
</dbReference>
<dbReference type="PROSITE" id="PS00659">
    <property type="entry name" value="GLYCOSYL_HYDROL_F5"/>
    <property type="match status" value="1"/>
</dbReference>
<feature type="signal peptide" evidence="8">
    <location>
        <begin position="1"/>
        <end position="18"/>
    </location>
</feature>
<evidence type="ECO:0000256" key="8">
    <source>
        <dbReference type="SAM" id="SignalP"/>
    </source>
</evidence>
<evidence type="ECO:0000256" key="3">
    <source>
        <dbReference type="ARBA" id="ARBA00023295"/>
    </source>
</evidence>
<dbReference type="SUPFAM" id="SSF51445">
    <property type="entry name" value="(Trans)glycosidases"/>
    <property type="match status" value="1"/>
</dbReference>
<dbReference type="GO" id="GO:0071555">
    <property type="term" value="P:cell wall organization"/>
    <property type="evidence" value="ECO:0007669"/>
    <property type="project" value="UniProtKB-KW"/>
</dbReference>
<comment type="catalytic activity">
    <reaction evidence="5">
        <text>Successive hydrolysis of beta-D-glucose units from the non-reducing ends of (1-&gt;3)-beta-D-glucans, releasing alpha-glucose.</text>
        <dbReference type="EC" id="3.2.1.58"/>
    </reaction>
</comment>
<sequence length="413" mass="46184">MMLKRIFAVAAAFGLSIAAPTTKRAVSFNWGSEKIRGVNIGGWLVLEPWITPSVFENLGRADIVDEFTLGQKLGKDAALEVLKNHWDTWATWEDFKKIKESGFNLVRIPIGYWAYDTFGSPYTSGAAPYMDAAIDWARSLGLKVIIDLHGAPGSQNGFDNSGQLVSSPGWQSGDTVAQTLKVLKTISDKYAQTSYQDVVIGIQLLNEPLSPKLNTDILRKFYRDGFAQVRTVSDTLVILHDAFQAPSSWNSFLTPSDNNAQYVAVDHHEYQVFDNGLIAMQPWQHRQQVCAAANAYSGADKWTFVGEWTGAMTDCAKYLNGRGVGARFDGTYTGSTKRGDCGWQNDVSKWSQEYKDETRGYIEAQMSAFEGRTQGWIWWNFKTESAHEWDAFALIDAGVFPQPLTQKRFEQIC</sequence>
<keyword evidence="8" id="KW-0732">Signal</keyword>
<evidence type="ECO:0000313" key="10">
    <source>
        <dbReference type="EMBL" id="KAF1955216.1"/>
    </source>
</evidence>
<dbReference type="EC" id="3.2.1.58" evidence="6"/>
<dbReference type="GO" id="GO:0009986">
    <property type="term" value="C:cell surface"/>
    <property type="evidence" value="ECO:0007669"/>
    <property type="project" value="TreeGrafter"/>
</dbReference>
<keyword evidence="4" id="KW-0961">Cell wall biogenesis/degradation</keyword>
<dbReference type="FunFam" id="3.20.20.80:FF:000033">
    <property type="entry name" value="Glucan 1,3-beta-glucosidase A"/>
    <property type="match status" value="1"/>
</dbReference>
<name>A0A6A5TWY7_9PLEO</name>
<dbReference type="InterPro" id="IPR001547">
    <property type="entry name" value="Glyco_hydro_5"/>
</dbReference>
<comment type="similarity">
    <text evidence="1 7">Belongs to the glycosyl hydrolase 5 (cellulase A) family.</text>
</comment>
<evidence type="ECO:0000313" key="11">
    <source>
        <dbReference type="Proteomes" id="UP000800035"/>
    </source>
</evidence>
<dbReference type="InterPro" id="IPR017853">
    <property type="entry name" value="GH"/>
</dbReference>
<keyword evidence="3 7" id="KW-0326">Glycosidase</keyword>
<dbReference type="GO" id="GO:0005576">
    <property type="term" value="C:extracellular region"/>
    <property type="evidence" value="ECO:0007669"/>
    <property type="project" value="TreeGrafter"/>
</dbReference>
<dbReference type="InterPro" id="IPR050386">
    <property type="entry name" value="Glycosyl_hydrolase_5"/>
</dbReference>
<dbReference type="Pfam" id="PF00150">
    <property type="entry name" value="Cellulase"/>
    <property type="match status" value="1"/>
</dbReference>
<evidence type="ECO:0000259" key="9">
    <source>
        <dbReference type="Pfam" id="PF00150"/>
    </source>
</evidence>
<dbReference type="AlphaFoldDB" id="A0A6A5TWY7"/>
<dbReference type="GO" id="GO:0009251">
    <property type="term" value="P:glucan catabolic process"/>
    <property type="evidence" value="ECO:0007669"/>
    <property type="project" value="TreeGrafter"/>
</dbReference>
<proteinExistence type="inferred from homology"/>
<protein>
    <recommendedName>
        <fullName evidence="6">glucan 1,3-beta-glucosidase</fullName>
        <ecNumber evidence="6">3.2.1.58</ecNumber>
    </recommendedName>
</protein>
<evidence type="ECO:0000256" key="2">
    <source>
        <dbReference type="ARBA" id="ARBA00022801"/>
    </source>
</evidence>
<evidence type="ECO:0000256" key="1">
    <source>
        <dbReference type="ARBA" id="ARBA00005641"/>
    </source>
</evidence>
<evidence type="ECO:0000256" key="6">
    <source>
        <dbReference type="ARBA" id="ARBA00038929"/>
    </source>
</evidence>
<dbReference type="OrthoDB" id="62120at2759"/>
<organism evidence="10 11">
    <name type="scientific">Byssothecium circinans</name>
    <dbReference type="NCBI Taxonomy" id="147558"/>
    <lineage>
        <taxon>Eukaryota</taxon>
        <taxon>Fungi</taxon>
        <taxon>Dikarya</taxon>
        <taxon>Ascomycota</taxon>
        <taxon>Pezizomycotina</taxon>
        <taxon>Dothideomycetes</taxon>
        <taxon>Pleosporomycetidae</taxon>
        <taxon>Pleosporales</taxon>
        <taxon>Massarineae</taxon>
        <taxon>Massarinaceae</taxon>
        <taxon>Byssothecium</taxon>
    </lineage>
</organism>
<keyword evidence="11" id="KW-1185">Reference proteome</keyword>
<evidence type="ECO:0000256" key="5">
    <source>
        <dbReference type="ARBA" id="ARBA00036824"/>
    </source>
</evidence>
<feature type="domain" description="Glycoside hydrolase family 5" evidence="9">
    <location>
        <begin position="75"/>
        <end position="314"/>
    </location>
</feature>
<gene>
    <name evidence="10" type="ORF">CC80DRAFT_415849</name>
</gene>
<dbReference type="Gene3D" id="3.20.20.80">
    <property type="entry name" value="Glycosidases"/>
    <property type="match status" value="1"/>
</dbReference>
<dbReference type="Proteomes" id="UP000800035">
    <property type="component" value="Unassembled WGS sequence"/>
</dbReference>
<accession>A0A6A5TWY7</accession>
<evidence type="ECO:0000256" key="7">
    <source>
        <dbReference type="RuleBase" id="RU361153"/>
    </source>
</evidence>
<reference evidence="10" key="1">
    <citation type="journal article" date="2020" name="Stud. Mycol.">
        <title>101 Dothideomycetes genomes: a test case for predicting lifestyles and emergence of pathogens.</title>
        <authorList>
            <person name="Haridas S."/>
            <person name="Albert R."/>
            <person name="Binder M."/>
            <person name="Bloem J."/>
            <person name="Labutti K."/>
            <person name="Salamov A."/>
            <person name="Andreopoulos B."/>
            <person name="Baker S."/>
            <person name="Barry K."/>
            <person name="Bills G."/>
            <person name="Bluhm B."/>
            <person name="Cannon C."/>
            <person name="Castanera R."/>
            <person name="Culley D."/>
            <person name="Daum C."/>
            <person name="Ezra D."/>
            <person name="Gonzalez J."/>
            <person name="Henrissat B."/>
            <person name="Kuo A."/>
            <person name="Liang C."/>
            <person name="Lipzen A."/>
            <person name="Lutzoni F."/>
            <person name="Magnuson J."/>
            <person name="Mondo S."/>
            <person name="Nolan M."/>
            <person name="Ohm R."/>
            <person name="Pangilinan J."/>
            <person name="Park H.-J."/>
            <person name="Ramirez L."/>
            <person name="Alfaro M."/>
            <person name="Sun H."/>
            <person name="Tritt A."/>
            <person name="Yoshinaga Y."/>
            <person name="Zwiers L.-H."/>
            <person name="Turgeon B."/>
            <person name="Goodwin S."/>
            <person name="Spatafora J."/>
            <person name="Crous P."/>
            <person name="Grigoriev I."/>
        </authorList>
    </citation>
    <scope>NUCLEOTIDE SEQUENCE</scope>
    <source>
        <strain evidence="10">CBS 675.92</strain>
    </source>
</reference>
<evidence type="ECO:0000256" key="4">
    <source>
        <dbReference type="ARBA" id="ARBA00023316"/>
    </source>
</evidence>